<keyword evidence="9" id="KW-0472">Membrane</keyword>
<evidence type="ECO:0000256" key="8">
    <source>
        <dbReference type="ARBA" id="ARBA00023114"/>
    </source>
</evidence>
<evidence type="ECO:0000256" key="1">
    <source>
        <dbReference type="ARBA" id="ARBA00004571"/>
    </source>
</evidence>
<comment type="subunit">
    <text evidence="2">Homotrimer.</text>
</comment>
<evidence type="ECO:0000313" key="15">
    <source>
        <dbReference type="Proteomes" id="UP001606301"/>
    </source>
</evidence>
<sequence>MKFALSWVMLGCLAAPALAQSSSVQLFGIVDVAVSRVDGGQSNLGYFSDWQIGRPGRWNVHSASSSRLGLRGSEDLGNGLKAGFLLDHRFQPDSGTVEPRDGVSYSGGARSYNAGFWNAQAYVSLASRELGEIRLGRQATPTFVLGLLSDPWGMEYSVAGLAGFTRGGNFVGASNNALLYLSPSVAGLSAQVLVGAGEGGAAATATGAPNGRNLGLGLRYQAGPLLAMLAFNDSRRSDATLNRTLAFGATYDFGRLKGFANYSVGQNSTPGNARMTTWLLGAHVPLGSGFVRAGVGHHAPPAGYNPNSVTPGATAATTPNPYAAYPVLLGQSSTKLGLGYVYTLSRRTSLSADVGTNHTQGYSRSSGVQGGIKHVF</sequence>
<dbReference type="Gene3D" id="2.40.160.10">
    <property type="entry name" value="Porin"/>
    <property type="match status" value="1"/>
</dbReference>
<evidence type="ECO:0000256" key="6">
    <source>
        <dbReference type="ARBA" id="ARBA00022729"/>
    </source>
</evidence>
<keyword evidence="4" id="KW-1134">Transmembrane beta strand</keyword>
<feature type="region of interest" description="Disordered" evidence="11">
    <location>
        <begin position="356"/>
        <end position="376"/>
    </location>
</feature>
<protein>
    <submittedName>
        <fullName evidence="14">Porin</fullName>
    </submittedName>
</protein>
<dbReference type="PANTHER" id="PTHR34501">
    <property type="entry name" value="PROTEIN YDDL-RELATED"/>
    <property type="match status" value="1"/>
</dbReference>
<dbReference type="PANTHER" id="PTHR34501:SF9">
    <property type="entry name" value="MAJOR OUTER MEMBRANE PROTEIN P.IA"/>
    <property type="match status" value="1"/>
</dbReference>
<keyword evidence="8" id="KW-0626">Porin</keyword>
<keyword evidence="5" id="KW-0812">Transmembrane</keyword>
<comment type="subcellular location">
    <subcellularLocation>
        <location evidence="1">Cell outer membrane</location>
        <topology evidence="1">Multi-pass membrane protein</topology>
    </subcellularLocation>
</comment>
<evidence type="ECO:0000256" key="2">
    <source>
        <dbReference type="ARBA" id="ARBA00011233"/>
    </source>
</evidence>
<evidence type="ECO:0000259" key="13">
    <source>
        <dbReference type="Pfam" id="PF13609"/>
    </source>
</evidence>
<feature type="domain" description="Porin" evidence="13">
    <location>
        <begin position="9"/>
        <end position="360"/>
    </location>
</feature>
<dbReference type="CDD" id="cd00342">
    <property type="entry name" value="gram_neg_porins"/>
    <property type="match status" value="1"/>
</dbReference>
<evidence type="ECO:0000256" key="11">
    <source>
        <dbReference type="SAM" id="MobiDB-lite"/>
    </source>
</evidence>
<evidence type="ECO:0000256" key="5">
    <source>
        <dbReference type="ARBA" id="ARBA00022692"/>
    </source>
</evidence>
<dbReference type="SUPFAM" id="SSF56935">
    <property type="entry name" value="Porins"/>
    <property type="match status" value="1"/>
</dbReference>
<evidence type="ECO:0000256" key="7">
    <source>
        <dbReference type="ARBA" id="ARBA00023065"/>
    </source>
</evidence>
<keyword evidence="10" id="KW-0998">Cell outer membrane</keyword>
<keyword evidence="3" id="KW-0813">Transport</keyword>
<gene>
    <name evidence="14" type="ORF">ACG0Z3_06655</name>
</gene>
<accession>A0ABW7FFJ1</accession>
<proteinExistence type="predicted"/>
<dbReference type="Pfam" id="PF13609">
    <property type="entry name" value="Porin_4"/>
    <property type="match status" value="1"/>
</dbReference>
<dbReference type="InterPro" id="IPR023614">
    <property type="entry name" value="Porin_dom_sf"/>
</dbReference>
<comment type="caution">
    <text evidence="14">The sequence shown here is derived from an EMBL/GenBank/DDBJ whole genome shotgun (WGS) entry which is preliminary data.</text>
</comment>
<keyword evidence="15" id="KW-1185">Reference proteome</keyword>
<evidence type="ECO:0000256" key="12">
    <source>
        <dbReference type="SAM" id="SignalP"/>
    </source>
</evidence>
<keyword evidence="7" id="KW-0406">Ion transport</keyword>
<dbReference type="InterPro" id="IPR050298">
    <property type="entry name" value="Gram-neg_bact_OMP"/>
</dbReference>
<evidence type="ECO:0000256" key="9">
    <source>
        <dbReference type="ARBA" id="ARBA00023136"/>
    </source>
</evidence>
<keyword evidence="6 12" id="KW-0732">Signal</keyword>
<evidence type="ECO:0000313" key="14">
    <source>
        <dbReference type="EMBL" id="MFG6440362.1"/>
    </source>
</evidence>
<dbReference type="InterPro" id="IPR033900">
    <property type="entry name" value="Gram_neg_porin_domain"/>
</dbReference>
<evidence type="ECO:0000256" key="4">
    <source>
        <dbReference type="ARBA" id="ARBA00022452"/>
    </source>
</evidence>
<organism evidence="14 15">
    <name type="scientific">Pelomonas margarita</name>
    <dbReference type="NCBI Taxonomy" id="3299031"/>
    <lineage>
        <taxon>Bacteria</taxon>
        <taxon>Pseudomonadati</taxon>
        <taxon>Pseudomonadota</taxon>
        <taxon>Betaproteobacteria</taxon>
        <taxon>Burkholderiales</taxon>
        <taxon>Sphaerotilaceae</taxon>
        <taxon>Roseateles</taxon>
    </lineage>
</organism>
<reference evidence="14 15" key="1">
    <citation type="submission" date="2024-08" db="EMBL/GenBank/DDBJ databases">
        <authorList>
            <person name="Lu H."/>
        </authorList>
    </citation>
    <scope>NUCLEOTIDE SEQUENCE [LARGE SCALE GENOMIC DNA]</scope>
    <source>
        <strain evidence="14 15">LKC17W</strain>
    </source>
</reference>
<feature type="signal peptide" evidence="12">
    <location>
        <begin position="1"/>
        <end position="19"/>
    </location>
</feature>
<dbReference type="EMBL" id="JBIGHW010000003">
    <property type="protein sequence ID" value="MFG6440362.1"/>
    <property type="molecule type" value="Genomic_DNA"/>
</dbReference>
<evidence type="ECO:0000256" key="3">
    <source>
        <dbReference type="ARBA" id="ARBA00022448"/>
    </source>
</evidence>
<evidence type="ECO:0000256" key="10">
    <source>
        <dbReference type="ARBA" id="ARBA00023237"/>
    </source>
</evidence>
<name>A0ABW7FFJ1_9BURK</name>
<feature type="compositionally biased region" description="Polar residues" evidence="11">
    <location>
        <begin position="356"/>
        <end position="367"/>
    </location>
</feature>
<feature type="chain" id="PRO_5045459397" evidence="12">
    <location>
        <begin position="20"/>
        <end position="376"/>
    </location>
</feature>
<dbReference type="Proteomes" id="UP001606301">
    <property type="component" value="Unassembled WGS sequence"/>
</dbReference>